<feature type="transmembrane region" description="Helical" evidence="8">
    <location>
        <begin position="533"/>
        <end position="550"/>
    </location>
</feature>
<dbReference type="Pfam" id="PF07648">
    <property type="entry name" value="Kazal_2"/>
    <property type="match status" value="1"/>
</dbReference>
<dbReference type="EMBL" id="UYJE01002826">
    <property type="protein sequence ID" value="VDI14036.1"/>
    <property type="molecule type" value="Genomic_DNA"/>
</dbReference>
<feature type="transmembrane region" description="Helical" evidence="8">
    <location>
        <begin position="174"/>
        <end position="192"/>
    </location>
</feature>
<evidence type="ECO:0000259" key="10">
    <source>
        <dbReference type="PROSITE" id="PS51465"/>
    </source>
</evidence>
<feature type="transmembrane region" description="Helical" evidence="8">
    <location>
        <begin position="363"/>
        <end position="383"/>
    </location>
</feature>
<dbReference type="SUPFAM" id="SSF100895">
    <property type="entry name" value="Kazal-type serine protease inhibitors"/>
    <property type="match status" value="1"/>
</dbReference>
<name>A0A8B6D4H2_MYTGA</name>
<protein>
    <recommendedName>
        <fullName evidence="8">Solute carrier organic anion transporter family member</fullName>
    </recommendedName>
</protein>
<evidence type="ECO:0000313" key="11">
    <source>
        <dbReference type="EMBL" id="VDI14036.1"/>
    </source>
</evidence>
<comment type="subcellular location">
    <subcellularLocation>
        <location evidence="1 8">Cell membrane</location>
        <topology evidence="1 8">Multi-pass membrane protein</topology>
    </subcellularLocation>
</comment>
<keyword evidence="8" id="KW-0406">Ion transport</keyword>
<dbReference type="CDD" id="cd17336">
    <property type="entry name" value="MFS_SLCO_OATP"/>
    <property type="match status" value="1"/>
</dbReference>
<dbReference type="AlphaFoldDB" id="A0A8B6D4H2"/>
<organism evidence="11 12">
    <name type="scientific">Mytilus galloprovincialis</name>
    <name type="common">Mediterranean mussel</name>
    <dbReference type="NCBI Taxonomy" id="29158"/>
    <lineage>
        <taxon>Eukaryota</taxon>
        <taxon>Metazoa</taxon>
        <taxon>Spiralia</taxon>
        <taxon>Lophotrochozoa</taxon>
        <taxon>Mollusca</taxon>
        <taxon>Bivalvia</taxon>
        <taxon>Autobranchia</taxon>
        <taxon>Pteriomorphia</taxon>
        <taxon>Mytilida</taxon>
        <taxon>Mytiloidea</taxon>
        <taxon>Mytilidae</taxon>
        <taxon>Mytilinae</taxon>
        <taxon>Mytilus</taxon>
    </lineage>
</organism>
<gene>
    <name evidence="11" type="ORF">MGAL_10B011750</name>
</gene>
<feature type="transmembrane region" description="Helical" evidence="8">
    <location>
        <begin position="395"/>
        <end position="413"/>
    </location>
</feature>
<feature type="transmembrane region" description="Helical" evidence="8">
    <location>
        <begin position="64"/>
        <end position="85"/>
    </location>
</feature>
<feature type="transmembrane region" description="Helical" evidence="8">
    <location>
        <begin position="21"/>
        <end position="44"/>
    </location>
</feature>
<feature type="transmembrane region" description="Helical" evidence="8">
    <location>
        <begin position="497"/>
        <end position="521"/>
    </location>
</feature>
<feature type="transmembrane region" description="Helical" evidence="8">
    <location>
        <begin position="213"/>
        <end position="238"/>
    </location>
</feature>
<dbReference type="PANTHER" id="PTHR11388:SF142">
    <property type="entry name" value="SOLUTE CARRIER ORGANIC ANION TRANSPORTER FAMILY MEMBER 5A1"/>
    <property type="match status" value="1"/>
</dbReference>
<keyword evidence="7" id="KW-1015">Disulfide bond</keyword>
<dbReference type="InterPro" id="IPR036259">
    <property type="entry name" value="MFS_trans_sf"/>
</dbReference>
<evidence type="ECO:0000256" key="3">
    <source>
        <dbReference type="ARBA" id="ARBA00022475"/>
    </source>
</evidence>
<feature type="domain" description="Kazal-like" evidence="10">
    <location>
        <begin position="428"/>
        <end position="477"/>
    </location>
</feature>
<feature type="transmembrane region" description="Helical" evidence="8">
    <location>
        <begin position="258"/>
        <end position="282"/>
    </location>
</feature>
<keyword evidence="6 8" id="KW-0472">Membrane</keyword>
<sequence>MDTEIQCGIGRFKPNCLQCCATIKIFTVFYSISALMTSTLSVYIASQITTIEKQFGFTSTQSGLLMSCNDIGYLAVTLFVSYFADKVHGPRVLSFSTLSFGAAGIICAIPYFVSPMYSKSILPKTSNGSRSEDFFAKMMSSGQLCEASSNFDQSNSNMSCSSNSHTSVGVANEFTPVAMAIIAVGMIFQGIGKSPRQAFITTYIDNNVKKTQTAVYVGSVTAVAIFGPALGFGLGGLFSKIYVTLEDVDISPRDPRWIGAWWIGFLTFGLGSILTGLPVMCFPKRFNAKQTKVNTRVVKKKSKTRMIEKFFKDIYGLLCNKLYVLIIVGRCLILILVSGGVAFGPKYIETQFTLPAWKSNLVIGMTRIIAVSVGTFIGGYLTSKKRISPLGCGRLIVILSLFTLVHFLIQMFLGCPTPKIIGYGRNFTNSSEICTSSCNCNSEGYFPVCGSDNNNYFSPCHAGCSSLSTSQGFTNCTCIGPTATATPGLCSTDCQMLVPYLVVTCVFSLIESLVIMPSLIFMLRSVKENQKGIAIAFSAFITTLLGWFLGPVIFGEIIDMCCKIWSSRCGVKGSCALYNNVNFRYAVFGFSLVLRGIVLIIDIIAFLIARKKTDWSTGETRRESKIDLPEKQSFIVDEGETNGNNSYIKTILENNEF</sequence>
<feature type="transmembrane region" description="Helical" evidence="8">
    <location>
        <begin position="92"/>
        <end position="113"/>
    </location>
</feature>
<keyword evidence="3" id="KW-1003">Cell membrane</keyword>
<dbReference type="GO" id="GO:0006811">
    <property type="term" value="P:monoatomic ion transport"/>
    <property type="evidence" value="ECO:0007669"/>
    <property type="project" value="UniProtKB-KW"/>
</dbReference>
<dbReference type="InterPro" id="IPR020846">
    <property type="entry name" value="MFS_dom"/>
</dbReference>
<keyword evidence="12" id="KW-1185">Reference proteome</keyword>
<comment type="caution">
    <text evidence="11">The sequence shown here is derived from an EMBL/GenBank/DDBJ whole genome shotgun (WGS) entry which is preliminary data.</text>
</comment>
<dbReference type="InterPro" id="IPR002350">
    <property type="entry name" value="Kazal_dom"/>
</dbReference>
<dbReference type="Proteomes" id="UP000596742">
    <property type="component" value="Unassembled WGS sequence"/>
</dbReference>
<dbReference type="GO" id="GO:0015347">
    <property type="term" value="F:sodium-independent organic anion transmembrane transporter activity"/>
    <property type="evidence" value="ECO:0007669"/>
    <property type="project" value="TreeGrafter"/>
</dbReference>
<dbReference type="NCBIfam" id="TIGR00805">
    <property type="entry name" value="oat"/>
    <property type="match status" value="1"/>
</dbReference>
<keyword evidence="4 8" id="KW-0812">Transmembrane</keyword>
<feature type="domain" description="Major facilitator superfamily (MFS) profile" evidence="9">
    <location>
        <begin position="26"/>
        <end position="614"/>
    </location>
</feature>
<dbReference type="PANTHER" id="PTHR11388">
    <property type="entry name" value="ORGANIC ANION TRANSPORTER"/>
    <property type="match status" value="1"/>
</dbReference>
<dbReference type="SUPFAM" id="SSF103473">
    <property type="entry name" value="MFS general substrate transporter"/>
    <property type="match status" value="1"/>
</dbReference>
<dbReference type="OrthoDB" id="5062115at2759"/>
<keyword evidence="5 8" id="KW-1133">Transmembrane helix</keyword>
<evidence type="ECO:0000256" key="6">
    <source>
        <dbReference type="ARBA" id="ARBA00023136"/>
    </source>
</evidence>
<comment type="similarity">
    <text evidence="2 8">Belongs to the organo anion transporter (TC 2.A.60) family.</text>
</comment>
<reference evidence="11" key="1">
    <citation type="submission" date="2018-11" db="EMBL/GenBank/DDBJ databases">
        <authorList>
            <person name="Alioto T."/>
            <person name="Alioto T."/>
        </authorList>
    </citation>
    <scope>NUCLEOTIDE SEQUENCE</scope>
</reference>
<dbReference type="InterPro" id="IPR036058">
    <property type="entry name" value="Kazal_dom_sf"/>
</dbReference>
<dbReference type="GO" id="GO:0043252">
    <property type="term" value="P:sodium-independent organic anion transport"/>
    <property type="evidence" value="ECO:0007669"/>
    <property type="project" value="TreeGrafter"/>
</dbReference>
<evidence type="ECO:0000256" key="5">
    <source>
        <dbReference type="ARBA" id="ARBA00022989"/>
    </source>
</evidence>
<dbReference type="PROSITE" id="PS51465">
    <property type="entry name" value="KAZAL_2"/>
    <property type="match status" value="1"/>
</dbReference>
<dbReference type="Pfam" id="PF03137">
    <property type="entry name" value="OATP"/>
    <property type="match status" value="1"/>
</dbReference>
<evidence type="ECO:0000256" key="4">
    <source>
        <dbReference type="ARBA" id="ARBA00022692"/>
    </source>
</evidence>
<dbReference type="InterPro" id="IPR004156">
    <property type="entry name" value="OATP"/>
</dbReference>
<dbReference type="Gene3D" id="1.20.1250.20">
    <property type="entry name" value="MFS general substrate transporter like domains"/>
    <property type="match status" value="1"/>
</dbReference>
<dbReference type="PROSITE" id="PS50850">
    <property type="entry name" value="MFS"/>
    <property type="match status" value="1"/>
</dbReference>
<evidence type="ECO:0000256" key="8">
    <source>
        <dbReference type="RuleBase" id="RU362056"/>
    </source>
</evidence>
<evidence type="ECO:0000313" key="12">
    <source>
        <dbReference type="Proteomes" id="UP000596742"/>
    </source>
</evidence>
<evidence type="ECO:0000256" key="1">
    <source>
        <dbReference type="ARBA" id="ARBA00004651"/>
    </source>
</evidence>
<feature type="transmembrane region" description="Helical" evidence="8">
    <location>
        <begin position="587"/>
        <end position="609"/>
    </location>
</feature>
<evidence type="ECO:0000256" key="7">
    <source>
        <dbReference type="ARBA" id="ARBA00023157"/>
    </source>
</evidence>
<evidence type="ECO:0000259" key="9">
    <source>
        <dbReference type="PROSITE" id="PS50850"/>
    </source>
</evidence>
<evidence type="ECO:0000256" key="2">
    <source>
        <dbReference type="ARBA" id="ARBA00009657"/>
    </source>
</evidence>
<dbReference type="GO" id="GO:0016323">
    <property type="term" value="C:basolateral plasma membrane"/>
    <property type="evidence" value="ECO:0007669"/>
    <property type="project" value="TreeGrafter"/>
</dbReference>
<feature type="transmembrane region" description="Helical" evidence="8">
    <location>
        <begin position="322"/>
        <end position="343"/>
    </location>
</feature>
<keyword evidence="8" id="KW-0813">Transport</keyword>
<accession>A0A8B6D4H2</accession>
<proteinExistence type="inferred from homology"/>